<sequence length="62" mass="7034">MQYEAGEYIGNNCFLTLRVLKEVYQSLFIKTLSTYLIIGIWIPSCGHKKLVTCDPLLSSALH</sequence>
<comment type="caution">
    <text evidence="1">The sequence shown here is derived from an EMBL/GenBank/DDBJ whole genome shotgun (WGS) entry which is preliminary data.</text>
</comment>
<evidence type="ECO:0000313" key="2">
    <source>
        <dbReference type="Proteomes" id="UP000887458"/>
    </source>
</evidence>
<reference evidence="1 2" key="2">
    <citation type="journal article" date="2022" name="Mol. Biol. Evol.">
        <title>Comparative Genomics Reveals Insights into the Divergent Evolution of Astigmatic Mites and Household Pest Adaptations.</title>
        <authorList>
            <person name="Xiong Q."/>
            <person name="Wan A.T."/>
            <person name="Liu X."/>
            <person name="Fung C.S."/>
            <person name="Xiao X."/>
            <person name="Malainual N."/>
            <person name="Hou J."/>
            <person name="Wang L."/>
            <person name="Wang M."/>
            <person name="Yang K.Y."/>
            <person name="Cui Y."/>
            <person name="Leung E.L."/>
            <person name="Nong W."/>
            <person name="Shin S.K."/>
            <person name="Au S.W."/>
            <person name="Jeong K.Y."/>
            <person name="Chew F.T."/>
            <person name="Hui J.H."/>
            <person name="Leung T.F."/>
            <person name="Tungtrongchitr A."/>
            <person name="Zhong N."/>
            <person name="Liu Z."/>
            <person name="Tsui S.K."/>
        </authorList>
    </citation>
    <scope>NUCLEOTIDE SEQUENCE [LARGE SCALE GENOMIC DNA]</scope>
    <source>
        <strain evidence="1">Derp</strain>
    </source>
</reference>
<protein>
    <submittedName>
        <fullName evidence="1">Uncharacterized protein</fullName>
    </submittedName>
</protein>
<dbReference type="Proteomes" id="UP000887458">
    <property type="component" value="Unassembled WGS sequence"/>
</dbReference>
<keyword evidence="2" id="KW-1185">Reference proteome</keyword>
<evidence type="ECO:0000313" key="1">
    <source>
        <dbReference type="EMBL" id="KAH9416000.1"/>
    </source>
</evidence>
<reference evidence="1 2" key="1">
    <citation type="journal article" date="2018" name="J. Allergy Clin. Immunol.">
        <title>High-quality assembly of Dermatophagoides pteronyssinus genome and transcriptome reveals a wide range of novel allergens.</title>
        <authorList>
            <person name="Liu X.Y."/>
            <person name="Yang K.Y."/>
            <person name="Wang M.Q."/>
            <person name="Kwok J.S."/>
            <person name="Zeng X."/>
            <person name="Yang Z."/>
            <person name="Xiao X.J."/>
            <person name="Lau C.P."/>
            <person name="Li Y."/>
            <person name="Huang Z.M."/>
            <person name="Ba J.G."/>
            <person name="Yim A.K."/>
            <person name="Ouyang C.Y."/>
            <person name="Ngai S.M."/>
            <person name="Chan T.F."/>
            <person name="Leung E.L."/>
            <person name="Liu L."/>
            <person name="Liu Z.G."/>
            <person name="Tsui S.K."/>
        </authorList>
    </citation>
    <scope>NUCLEOTIDE SEQUENCE [LARGE SCALE GENOMIC DNA]</scope>
    <source>
        <strain evidence="1">Derp</strain>
    </source>
</reference>
<organism evidence="1 2">
    <name type="scientific">Dermatophagoides pteronyssinus</name>
    <name type="common">European house dust mite</name>
    <dbReference type="NCBI Taxonomy" id="6956"/>
    <lineage>
        <taxon>Eukaryota</taxon>
        <taxon>Metazoa</taxon>
        <taxon>Ecdysozoa</taxon>
        <taxon>Arthropoda</taxon>
        <taxon>Chelicerata</taxon>
        <taxon>Arachnida</taxon>
        <taxon>Acari</taxon>
        <taxon>Acariformes</taxon>
        <taxon>Sarcoptiformes</taxon>
        <taxon>Astigmata</taxon>
        <taxon>Psoroptidia</taxon>
        <taxon>Analgoidea</taxon>
        <taxon>Pyroglyphidae</taxon>
        <taxon>Dermatophagoidinae</taxon>
        <taxon>Dermatophagoides</taxon>
    </lineage>
</organism>
<gene>
    <name evidence="1" type="ORF">DERP_000495</name>
</gene>
<proteinExistence type="predicted"/>
<dbReference type="EMBL" id="NJHN03000095">
    <property type="protein sequence ID" value="KAH9416000.1"/>
    <property type="molecule type" value="Genomic_DNA"/>
</dbReference>
<name>A0ABQ8J0B2_DERPT</name>
<accession>A0ABQ8J0B2</accession>